<feature type="region of interest" description="Disordered" evidence="1">
    <location>
        <begin position="1"/>
        <end position="57"/>
    </location>
</feature>
<dbReference type="Proteomes" id="UP001066276">
    <property type="component" value="Chromosome 11"/>
</dbReference>
<protein>
    <submittedName>
        <fullName evidence="2">Uncharacterized protein</fullName>
    </submittedName>
</protein>
<gene>
    <name evidence="2" type="ORF">NDU88_007460</name>
</gene>
<proteinExistence type="predicted"/>
<comment type="caution">
    <text evidence="2">The sequence shown here is derived from an EMBL/GenBank/DDBJ whole genome shotgun (WGS) entry which is preliminary data.</text>
</comment>
<sequence>MKVSASHIASTERLRQTGGLQGATGTPPPTRTNSELHTLTRTPHLPVQEQAPSSSPTAAHRLTLQHLGAPRQSIVAPRAPAPLPPRRDGAPVFQLRGFMFCSSEKLPSSPSSPAATGGLSCPRLGDAGALPSPRGWDEVYSAVSGAPGLPGAHPASSRRSLPPKSMRFNLKTCAKEFAAQQLRSLFVCLLLLL</sequence>
<dbReference type="EMBL" id="JANPWB010000015">
    <property type="protein sequence ID" value="KAJ1094383.1"/>
    <property type="molecule type" value="Genomic_DNA"/>
</dbReference>
<evidence type="ECO:0000313" key="3">
    <source>
        <dbReference type="Proteomes" id="UP001066276"/>
    </source>
</evidence>
<organism evidence="2 3">
    <name type="scientific">Pleurodeles waltl</name>
    <name type="common">Iberian ribbed newt</name>
    <dbReference type="NCBI Taxonomy" id="8319"/>
    <lineage>
        <taxon>Eukaryota</taxon>
        <taxon>Metazoa</taxon>
        <taxon>Chordata</taxon>
        <taxon>Craniata</taxon>
        <taxon>Vertebrata</taxon>
        <taxon>Euteleostomi</taxon>
        <taxon>Amphibia</taxon>
        <taxon>Batrachia</taxon>
        <taxon>Caudata</taxon>
        <taxon>Salamandroidea</taxon>
        <taxon>Salamandridae</taxon>
        <taxon>Pleurodelinae</taxon>
        <taxon>Pleurodeles</taxon>
    </lineage>
</organism>
<reference evidence="2" key="1">
    <citation type="journal article" date="2022" name="bioRxiv">
        <title>Sequencing and chromosome-scale assembly of the giantPleurodeles waltlgenome.</title>
        <authorList>
            <person name="Brown T."/>
            <person name="Elewa A."/>
            <person name="Iarovenko S."/>
            <person name="Subramanian E."/>
            <person name="Araus A.J."/>
            <person name="Petzold A."/>
            <person name="Susuki M."/>
            <person name="Suzuki K.-i.T."/>
            <person name="Hayashi T."/>
            <person name="Toyoda A."/>
            <person name="Oliveira C."/>
            <person name="Osipova E."/>
            <person name="Leigh N.D."/>
            <person name="Simon A."/>
            <person name="Yun M.H."/>
        </authorList>
    </citation>
    <scope>NUCLEOTIDE SEQUENCE</scope>
    <source>
        <strain evidence="2">20211129_DDA</strain>
        <tissue evidence="2">Liver</tissue>
    </source>
</reference>
<accession>A0AAV7LXR8</accession>
<evidence type="ECO:0000313" key="2">
    <source>
        <dbReference type="EMBL" id="KAJ1094383.1"/>
    </source>
</evidence>
<feature type="compositionally biased region" description="Polar residues" evidence="1">
    <location>
        <begin position="31"/>
        <end position="41"/>
    </location>
</feature>
<keyword evidence="3" id="KW-1185">Reference proteome</keyword>
<dbReference type="AlphaFoldDB" id="A0AAV7LXR8"/>
<name>A0AAV7LXR8_PLEWA</name>
<evidence type="ECO:0000256" key="1">
    <source>
        <dbReference type="SAM" id="MobiDB-lite"/>
    </source>
</evidence>